<protein>
    <submittedName>
        <fullName evidence="2">F-box domain protein</fullName>
    </submittedName>
</protein>
<proteinExistence type="predicted"/>
<keyword evidence="1" id="KW-0732">Signal</keyword>
<organism evidence="2 3">
    <name type="scientific">Aspergillus sclerotialis</name>
    <dbReference type="NCBI Taxonomy" id="2070753"/>
    <lineage>
        <taxon>Eukaryota</taxon>
        <taxon>Fungi</taxon>
        <taxon>Dikarya</taxon>
        <taxon>Ascomycota</taxon>
        <taxon>Pezizomycotina</taxon>
        <taxon>Eurotiomycetes</taxon>
        <taxon>Eurotiomycetidae</taxon>
        <taxon>Eurotiales</taxon>
        <taxon>Aspergillaceae</taxon>
        <taxon>Aspergillus</taxon>
        <taxon>Aspergillus subgen. Polypaecilum</taxon>
    </lineage>
</organism>
<dbReference type="EMBL" id="MVGC01000356">
    <property type="protein sequence ID" value="RJE19936.1"/>
    <property type="molecule type" value="Genomic_DNA"/>
</dbReference>
<dbReference type="CDD" id="cd09917">
    <property type="entry name" value="F-box_SF"/>
    <property type="match status" value="1"/>
</dbReference>
<dbReference type="Gene3D" id="1.20.1280.50">
    <property type="match status" value="1"/>
</dbReference>
<dbReference type="Proteomes" id="UP000266188">
    <property type="component" value="Unassembled WGS sequence"/>
</dbReference>
<dbReference type="AlphaFoldDB" id="A0A3A2ZAK1"/>
<keyword evidence="3" id="KW-1185">Reference proteome</keyword>
<comment type="caution">
    <text evidence="2">The sequence shown here is derived from an EMBL/GenBank/DDBJ whole genome shotgun (WGS) entry which is preliminary data.</text>
</comment>
<dbReference type="OrthoDB" id="1638493at2759"/>
<feature type="signal peptide" evidence="1">
    <location>
        <begin position="1"/>
        <end position="22"/>
    </location>
</feature>
<evidence type="ECO:0000313" key="3">
    <source>
        <dbReference type="Proteomes" id="UP000266188"/>
    </source>
</evidence>
<dbReference type="STRING" id="2070753.A0A3A2ZAK1"/>
<reference evidence="3" key="1">
    <citation type="submission" date="2017-02" db="EMBL/GenBank/DDBJ databases">
        <authorList>
            <person name="Tafer H."/>
            <person name="Lopandic K."/>
        </authorList>
    </citation>
    <scope>NUCLEOTIDE SEQUENCE [LARGE SCALE GENOMIC DNA]</scope>
    <source>
        <strain evidence="3">CBS 366.77</strain>
    </source>
</reference>
<accession>A0A3A2ZAK1</accession>
<feature type="chain" id="PRO_5017247464" evidence="1">
    <location>
        <begin position="23"/>
        <end position="354"/>
    </location>
</feature>
<name>A0A3A2ZAK1_9EURO</name>
<gene>
    <name evidence="2" type="ORF">PHISCL_07739</name>
</gene>
<sequence length="354" mass="41685">MPLNHLATELLLHIFYSCQSVADVLSLASSCRRFHRVFNTSNKLQILTGAAQAEFSPFHDIIQLVTQNSSQPAHLVREAPISFALLKQIVQIGHVARKWETIYPLKKWKTDYENRRSLTDGECFRLRRAVYRLWLYHRAFHNRLYDRFSRSLRHIVLERAQLLHNWSTIELAETEDLRLVIDDVVQNHICPSNGTIQRKFRKRFPENNHQLTFNIHLNYPSASSSMFEKPTNHFEQYFHTAHPTNFVDNAAKYRSKFRNDLFHDPGYEGWGDEIPHYYVVQDMMKLDPGQVLWLRENAPLKEQVETFVLSLGEWFQNNGETFGETLEWVMKERGDDVEELRSAISDRQVGIVRD</sequence>
<evidence type="ECO:0000256" key="1">
    <source>
        <dbReference type="SAM" id="SignalP"/>
    </source>
</evidence>
<evidence type="ECO:0000313" key="2">
    <source>
        <dbReference type="EMBL" id="RJE19936.1"/>
    </source>
</evidence>